<reference evidence="1 2" key="1">
    <citation type="journal article" date="2024" name="Int. J. Syst. Evol. Microbiol.">
        <title>Clostridium omnivorum sp. nov., isolated from anoxic soil under the treatment of reductive soil disinfestation.</title>
        <authorList>
            <person name="Ueki A."/>
            <person name="Tonouchi A."/>
            <person name="Kaku N."/>
            <person name="Honma S."/>
            <person name="Ueki K."/>
        </authorList>
    </citation>
    <scope>NUCLEOTIDE SEQUENCE [LARGE SCALE GENOMIC DNA]</scope>
    <source>
        <strain evidence="1 2">E14</strain>
    </source>
</reference>
<evidence type="ECO:0000313" key="2">
    <source>
        <dbReference type="Proteomes" id="UP001208567"/>
    </source>
</evidence>
<protein>
    <submittedName>
        <fullName evidence="1">DUF4867 domain-containing protein</fullName>
    </submittedName>
</protein>
<dbReference type="EMBL" id="BRXR01000001">
    <property type="protein sequence ID" value="GLC29431.1"/>
    <property type="molecule type" value="Genomic_DNA"/>
</dbReference>
<dbReference type="Pfam" id="PF16161">
    <property type="entry name" value="DUF4867"/>
    <property type="match status" value="1"/>
</dbReference>
<gene>
    <name evidence="1" type="ORF">bsdE14_08410</name>
</gene>
<name>A0ABQ5N2L9_9CLOT</name>
<dbReference type="Proteomes" id="UP001208567">
    <property type="component" value="Unassembled WGS sequence"/>
</dbReference>
<evidence type="ECO:0000313" key="1">
    <source>
        <dbReference type="EMBL" id="GLC29431.1"/>
    </source>
</evidence>
<sequence>MSYEKLKVKNPNIKLYDINSDNFKKYGRVIKELDFNNLFDYMEKNTYIPSEGNIYVASVEAMESMESAKDIEKNFYGEMPIQIGYCNGVNSKLNGLEYHKGSEIDAAVTDLVLLLGKVEDINNNTYDSDKIEAFYLGRETVVELYGTTLHFAPCKVQPEGFKCVVVLPRGTNLPLDNNHNGELPFEERLLTAKNKWLLAHPERKVLVDKGVYAGITGENIEIKF</sequence>
<comment type="caution">
    <text evidence="1">The sequence shown here is derived from an EMBL/GenBank/DDBJ whole genome shotgun (WGS) entry which is preliminary data.</text>
</comment>
<dbReference type="InterPro" id="IPR032358">
    <property type="entry name" value="DUF4867"/>
</dbReference>
<keyword evidence="2" id="KW-1185">Reference proteome</keyword>
<proteinExistence type="predicted"/>
<organism evidence="1 2">
    <name type="scientific">Clostridium omnivorum</name>
    <dbReference type="NCBI Taxonomy" id="1604902"/>
    <lineage>
        <taxon>Bacteria</taxon>
        <taxon>Bacillati</taxon>
        <taxon>Bacillota</taxon>
        <taxon>Clostridia</taxon>
        <taxon>Eubacteriales</taxon>
        <taxon>Clostridiaceae</taxon>
        <taxon>Clostridium</taxon>
    </lineage>
</organism>
<dbReference type="RefSeq" id="WP_264848726.1">
    <property type="nucleotide sequence ID" value="NZ_BRXR01000001.1"/>
</dbReference>
<accession>A0ABQ5N2L9</accession>